<evidence type="ECO:0000313" key="18">
    <source>
        <dbReference type="EMBL" id="MBH0114032.1"/>
    </source>
</evidence>
<evidence type="ECO:0000256" key="3">
    <source>
        <dbReference type="ARBA" id="ARBA00022448"/>
    </source>
</evidence>
<comment type="similarity">
    <text evidence="2 14 15">Belongs to the TonB-dependent receptor family.</text>
</comment>
<dbReference type="AlphaFoldDB" id="A0A931HDX1"/>
<accession>A0A931HDX1</accession>
<dbReference type="InterPro" id="IPR036942">
    <property type="entry name" value="Beta-barrel_TonB_sf"/>
</dbReference>
<evidence type="ECO:0000256" key="1">
    <source>
        <dbReference type="ARBA" id="ARBA00004571"/>
    </source>
</evidence>
<dbReference type="RefSeq" id="WP_197165056.1">
    <property type="nucleotide sequence ID" value="NZ_JADZGI010000002.1"/>
</dbReference>
<evidence type="ECO:0000256" key="5">
    <source>
        <dbReference type="ARBA" id="ARBA00022496"/>
    </source>
</evidence>
<dbReference type="FunFam" id="2.170.130.10:FF:000010">
    <property type="entry name" value="Ferripyoverdine receptor"/>
    <property type="match status" value="1"/>
</dbReference>
<dbReference type="Pfam" id="PF07715">
    <property type="entry name" value="Plug"/>
    <property type="match status" value="1"/>
</dbReference>
<keyword evidence="6 14" id="KW-0812">Transmembrane</keyword>
<dbReference type="InterPro" id="IPR037066">
    <property type="entry name" value="Plug_dom_sf"/>
</dbReference>
<dbReference type="InterPro" id="IPR039426">
    <property type="entry name" value="TonB-dep_rcpt-like"/>
</dbReference>
<keyword evidence="10 15" id="KW-0798">TonB box</keyword>
<dbReference type="Pfam" id="PF00593">
    <property type="entry name" value="TonB_dep_Rec_b-barrel"/>
    <property type="match status" value="1"/>
</dbReference>
<evidence type="ECO:0000256" key="10">
    <source>
        <dbReference type="ARBA" id="ARBA00023077"/>
    </source>
</evidence>
<evidence type="ECO:0000256" key="7">
    <source>
        <dbReference type="ARBA" id="ARBA00022729"/>
    </source>
</evidence>
<dbReference type="GO" id="GO:0009279">
    <property type="term" value="C:cell outer membrane"/>
    <property type="evidence" value="ECO:0007669"/>
    <property type="project" value="UniProtKB-SubCell"/>
</dbReference>
<keyword evidence="5" id="KW-0410">Iron transport</keyword>
<dbReference type="GO" id="GO:0015344">
    <property type="term" value="F:siderophore uptake transmembrane transporter activity"/>
    <property type="evidence" value="ECO:0007669"/>
    <property type="project" value="TreeGrafter"/>
</dbReference>
<keyword evidence="19" id="KW-1185">Reference proteome</keyword>
<evidence type="ECO:0000259" key="17">
    <source>
        <dbReference type="Pfam" id="PF07715"/>
    </source>
</evidence>
<keyword evidence="3 14" id="KW-0813">Transport</keyword>
<dbReference type="CDD" id="cd01347">
    <property type="entry name" value="ligand_gated_channel"/>
    <property type="match status" value="1"/>
</dbReference>
<proteinExistence type="inferred from homology"/>
<dbReference type="PANTHER" id="PTHR32552:SF74">
    <property type="entry name" value="HYDROXAMATE SIDEROPHORE RECEPTOR FHUE"/>
    <property type="match status" value="1"/>
</dbReference>
<dbReference type="NCBIfam" id="TIGR01783">
    <property type="entry name" value="TonB-siderophor"/>
    <property type="match status" value="1"/>
</dbReference>
<dbReference type="SUPFAM" id="SSF56935">
    <property type="entry name" value="Porins"/>
    <property type="match status" value="1"/>
</dbReference>
<evidence type="ECO:0000256" key="6">
    <source>
        <dbReference type="ARBA" id="ARBA00022692"/>
    </source>
</evidence>
<dbReference type="EMBL" id="JADZGI010000002">
    <property type="protein sequence ID" value="MBH0114032.1"/>
    <property type="molecule type" value="Genomic_DNA"/>
</dbReference>
<dbReference type="Proteomes" id="UP000617634">
    <property type="component" value="Unassembled WGS sequence"/>
</dbReference>
<keyword evidence="7" id="KW-0732">Signal</keyword>
<name>A0A931HDX1_9SPHN</name>
<evidence type="ECO:0000256" key="9">
    <source>
        <dbReference type="ARBA" id="ARBA00023065"/>
    </source>
</evidence>
<keyword evidence="9" id="KW-0406">Ion transport</keyword>
<dbReference type="Gene3D" id="2.40.170.20">
    <property type="entry name" value="TonB-dependent receptor, beta-barrel domain"/>
    <property type="match status" value="1"/>
</dbReference>
<feature type="domain" description="TonB-dependent receptor-like beta-barrel" evidence="16">
    <location>
        <begin position="261"/>
        <end position="678"/>
    </location>
</feature>
<evidence type="ECO:0000256" key="13">
    <source>
        <dbReference type="ARBA" id="ARBA00023237"/>
    </source>
</evidence>
<evidence type="ECO:0000256" key="12">
    <source>
        <dbReference type="ARBA" id="ARBA00023170"/>
    </source>
</evidence>
<sequence>MIADRGFNMGTGQAQAPGMRAGTSRLAIALATIGLGLGLATGVQAAEAEIGSGDIVVTGAVPDDYTVEGQSSSTRLDISLRETPQSVSVVSRAQIEDFNLDTVRDVLRRTTGVNVETFDSERTYYNARGFDIVSFQYDGVGMPLAQGIQIGAADTALFERVEIVRGATGLLSQTGNPSATINFVRKRAKRETGGYATLSYGSFDQVRGDVDVNAALTENGGLRARFVGAYESADSYLDYYSTSRLTLYGTVSADLGPDTVATVGYSWQESAPKGVTWGALPVTDAEGNPASYDRSTSSAQPWTNWTSTDRQLFADITHDLGNDWQAKVSVQRRAFDGDAELFYIYYSGDTLVSYPGAYKDHQRDTTIDAHIGGSFELAGREHEVLFGGTYGEQRLIESQASAPDSFGIPLPGDTAFQGTFPYPDFGDYAVAADYTTKIYTGYGLARLSLAEPLKLMLGGNVARAERNGVSYGTPYNFAKTKFLPFAGVTLDLTGNLTAYASYATIFNPQVETDIDGNVLAPLEGETYEAGIKGEWLEGRLNASLAVFKTKQDNVARQAGFNPDLGINYYTAEDNRSQGVEFDVSGELLPGLQLTGGYAYVDIEDDAGEDARLFIPRHTVRLTAAYTPPALEALRLGASARYQSKIENGVTQGDYALVDLMARYQLTPNISLGANVDNVTGVKYWSSLQSAQAYYGAPRTVRGTLGLSF</sequence>
<evidence type="ECO:0000256" key="11">
    <source>
        <dbReference type="ARBA" id="ARBA00023136"/>
    </source>
</evidence>
<comment type="caution">
    <text evidence="18">The sequence shown here is derived from an EMBL/GenBank/DDBJ whole genome shotgun (WGS) entry which is preliminary data.</text>
</comment>
<keyword evidence="13 14" id="KW-0998">Cell outer membrane</keyword>
<dbReference type="GO" id="GO:0038023">
    <property type="term" value="F:signaling receptor activity"/>
    <property type="evidence" value="ECO:0007669"/>
    <property type="project" value="InterPro"/>
</dbReference>
<dbReference type="PANTHER" id="PTHR32552">
    <property type="entry name" value="FERRICHROME IRON RECEPTOR-RELATED"/>
    <property type="match status" value="1"/>
</dbReference>
<comment type="subcellular location">
    <subcellularLocation>
        <location evidence="1 14">Cell outer membrane</location>
        <topology evidence="1 14">Multi-pass membrane protein</topology>
    </subcellularLocation>
</comment>
<dbReference type="Gene3D" id="2.170.130.10">
    <property type="entry name" value="TonB-dependent receptor, plug domain"/>
    <property type="match status" value="1"/>
</dbReference>
<evidence type="ECO:0000256" key="8">
    <source>
        <dbReference type="ARBA" id="ARBA00023004"/>
    </source>
</evidence>
<evidence type="ECO:0000256" key="4">
    <source>
        <dbReference type="ARBA" id="ARBA00022452"/>
    </source>
</evidence>
<evidence type="ECO:0000259" key="16">
    <source>
        <dbReference type="Pfam" id="PF00593"/>
    </source>
</evidence>
<dbReference type="PROSITE" id="PS52016">
    <property type="entry name" value="TONB_DEPENDENT_REC_3"/>
    <property type="match status" value="1"/>
</dbReference>
<evidence type="ECO:0000256" key="2">
    <source>
        <dbReference type="ARBA" id="ARBA00009810"/>
    </source>
</evidence>
<reference evidence="18" key="1">
    <citation type="submission" date="2020-11" db="EMBL/GenBank/DDBJ databases">
        <title>Novosphingobium aureum sp. nov., a marine bacterium isolated from sediment of a salt flat.</title>
        <authorList>
            <person name="Yoo Y."/>
            <person name="Kim J.-J."/>
        </authorList>
    </citation>
    <scope>NUCLEOTIDE SEQUENCE</scope>
    <source>
        <strain evidence="18">YJ-S2-02</strain>
    </source>
</reference>
<protein>
    <submittedName>
        <fullName evidence="18">TonB-dependent siderophore receptor</fullName>
    </submittedName>
</protein>
<organism evidence="18 19">
    <name type="scientific">Novosphingobium aureum</name>
    <dbReference type="NCBI Taxonomy" id="2792964"/>
    <lineage>
        <taxon>Bacteria</taxon>
        <taxon>Pseudomonadati</taxon>
        <taxon>Pseudomonadota</taxon>
        <taxon>Alphaproteobacteria</taxon>
        <taxon>Sphingomonadales</taxon>
        <taxon>Sphingomonadaceae</taxon>
        <taxon>Novosphingobium</taxon>
    </lineage>
</organism>
<dbReference type="InterPro" id="IPR012910">
    <property type="entry name" value="Plug_dom"/>
</dbReference>
<gene>
    <name evidence="18" type="ORF">I5E68_13880</name>
</gene>
<keyword evidence="11 14" id="KW-0472">Membrane</keyword>
<dbReference type="InterPro" id="IPR010105">
    <property type="entry name" value="TonB_sidphr_rcpt"/>
</dbReference>
<evidence type="ECO:0000256" key="15">
    <source>
        <dbReference type="RuleBase" id="RU003357"/>
    </source>
</evidence>
<keyword evidence="12 18" id="KW-0675">Receptor</keyword>
<evidence type="ECO:0000313" key="19">
    <source>
        <dbReference type="Proteomes" id="UP000617634"/>
    </source>
</evidence>
<keyword evidence="4 14" id="KW-1134">Transmembrane beta strand</keyword>
<dbReference type="InterPro" id="IPR000531">
    <property type="entry name" value="Beta-barrel_TonB"/>
</dbReference>
<dbReference type="GO" id="GO:0015891">
    <property type="term" value="P:siderophore transport"/>
    <property type="evidence" value="ECO:0007669"/>
    <property type="project" value="InterPro"/>
</dbReference>
<evidence type="ECO:0000256" key="14">
    <source>
        <dbReference type="PROSITE-ProRule" id="PRU01360"/>
    </source>
</evidence>
<feature type="domain" description="TonB-dependent receptor plug" evidence="17">
    <location>
        <begin position="80"/>
        <end position="178"/>
    </location>
</feature>
<keyword evidence="8" id="KW-0408">Iron</keyword>